<keyword evidence="2 7" id="KW-0813">Transport</keyword>
<name>A0A368FKR4_ANCCA</name>
<evidence type="ECO:0000256" key="6">
    <source>
        <dbReference type="SAM" id="Phobius"/>
    </source>
</evidence>
<dbReference type="InterPro" id="IPR007271">
    <property type="entry name" value="Nuc_sug_transpt"/>
</dbReference>
<keyword evidence="5 6" id="KW-0472">Membrane</keyword>
<dbReference type="PANTHER" id="PTHR10231">
    <property type="entry name" value="NUCLEOTIDE-SUGAR TRANSMEMBRANE TRANSPORTER"/>
    <property type="match status" value="1"/>
</dbReference>
<evidence type="ECO:0000256" key="4">
    <source>
        <dbReference type="ARBA" id="ARBA00022989"/>
    </source>
</evidence>
<evidence type="ECO:0000256" key="1">
    <source>
        <dbReference type="ARBA" id="ARBA00004141"/>
    </source>
</evidence>
<evidence type="ECO:0000313" key="7">
    <source>
        <dbReference type="EMBL" id="RCN31405.1"/>
    </source>
</evidence>
<comment type="subcellular location">
    <subcellularLocation>
        <location evidence="1">Membrane</location>
        <topology evidence="1">Multi-pass membrane protein</topology>
    </subcellularLocation>
</comment>
<evidence type="ECO:0000256" key="2">
    <source>
        <dbReference type="ARBA" id="ARBA00022597"/>
    </source>
</evidence>
<dbReference type="GO" id="GO:0000139">
    <property type="term" value="C:Golgi membrane"/>
    <property type="evidence" value="ECO:0007669"/>
    <property type="project" value="InterPro"/>
</dbReference>
<keyword evidence="4 6" id="KW-1133">Transmembrane helix</keyword>
<dbReference type="STRING" id="29170.A0A368FKR4"/>
<gene>
    <name evidence="7" type="ORF">ANCCAN_22805</name>
</gene>
<accession>A0A368FKR4</accession>
<comment type="caution">
    <text evidence="7">The sequence shown here is derived from an EMBL/GenBank/DDBJ whole genome shotgun (WGS) entry which is preliminary data.</text>
</comment>
<proteinExistence type="predicted"/>
<sequence>MFITNINGIFQGWTKLVWTATVAAALGGIVVSAVMKYADNVRKTYCQTLAIGLTAVISILIGERILTVNLVAGVALVMFSLAVYAFYPPAPRLTTSPAASKSQEYERLV</sequence>
<feature type="transmembrane region" description="Helical" evidence="6">
    <location>
        <begin position="16"/>
        <end position="38"/>
    </location>
</feature>
<dbReference type="GO" id="GO:0015165">
    <property type="term" value="F:pyrimidine nucleotide-sugar transmembrane transporter activity"/>
    <property type="evidence" value="ECO:0007669"/>
    <property type="project" value="InterPro"/>
</dbReference>
<dbReference type="OrthoDB" id="408493at2759"/>
<keyword evidence="8" id="KW-1185">Reference proteome</keyword>
<keyword evidence="2 7" id="KW-0762">Sugar transport</keyword>
<dbReference type="Proteomes" id="UP000252519">
    <property type="component" value="Unassembled WGS sequence"/>
</dbReference>
<evidence type="ECO:0000256" key="5">
    <source>
        <dbReference type="ARBA" id="ARBA00023136"/>
    </source>
</evidence>
<evidence type="ECO:0000256" key="3">
    <source>
        <dbReference type="ARBA" id="ARBA00022692"/>
    </source>
</evidence>
<feature type="transmembrane region" description="Helical" evidence="6">
    <location>
        <begin position="45"/>
        <end position="62"/>
    </location>
</feature>
<dbReference type="EMBL" id="JOJR01001309">
    <property type="protein sequence ID" value="RCN31405.1"/>
    <property type="molecule type" value="Genomic_DNA"/>
</dbReference>
<reference evidence="7 8" key="1">
    <citation type="submission" date="2014-10" db="EMBL/GenBank/DDBJ databases">
        <title>Draft genome of the hookworm Ancylostoma caninum.</title>
        <authorList>
            <person name="Mitreva M."/>
        </authorList>
    </citation>
    <scope>NUCLEOTIDE SEQUENCE [LARGE SCALE GENOMIC DNA]</scope>
    <source>
        <strain evidence="7 8">Baltimore</strain>
    </source>
</reference>
<organism evidence="7 8">
    <name type="scientific">Ancylostoma caninum</name>
    <name type="common">Dog hookworm</name>
    <dbReference type="NCBI Taxonomy" id="29170"/>
    <lineage>
        <taxon>Eukaryota</taxon>
        <taxon>Metazoa</taxon>
        <taxon>Ecdysozoa</taxon>
        <taxon>Nematoda</taxon>
        <taxon>Chromadorea</taxon>
        <taxon>Rhabditida</taxon>
        <taxon>Rhabditina</taxon>
        <taxon>Rhabditomorpha</taxon>
        <taxon>Strongyloidea</taxon>
        <taxon>Ancylostomatidae</taxon>
        <taxon>Ancylostomatinae</taxon>
        <taxon>Ancylostoma</taxon>
    </lineage>
</organism>
<protein>
    <submittedName>
        <fullName evidence="7">Nucleotide-sugar transporter</fullName>
    </submittedName>
</protein>
<dbReference type="Pfam" id="PF04142">
    <property type="entry name" value="Nuc_sug_transp"/>
    <property type="match status" value="1"/>
</dbReference>
<feature type="transmembrane region" description="Helical" evidence="6">
    <location>
        <begin position="68"/>
        <end position="87"/>
    </location>
</feature>
<dbReference type="AlphaFoldDB" id="A0A368FKR4"/>
<evidence type="ECO:0000313" key="8">
    <source>
        <dbReference type="Proteomes" id="UP000252519"/>
    </source>
</evidence>
<keyword evidence="3 6" id="KW-0812">Transmembrane</keyword>